<comment type="caution">
    <text evidence="2">The sequence shown here is derived from an EMBL/GenBank/DDBJ whole genome shotgun (WGS) entry which is preliminary data.</text>
</comment>
<sequence length="214" mass="25152">MISKLLSSTKLYTGQYVIRGAEIRHVLTLTLYANYLKPKEELFPSNMRNEQYRQSDGNHSHNQMRERMPQHRHRSQYSYRLERSREMNRFNEVRPVSKHVHSRPHRSNLRRDEYEALSDVSSGTLSEPEAGEIKSDEEDERIPSKPSSFDLESVKSGTIGKSPSYSPHTPPLPPKAYESFSIHVESHKRKASNQVEEDEERKFKKKKRKEQDKQ</sequence>
<name>A0A8J2NW27_9HEXA</name>
<feature type="compositionally biased region" description="Basic residues" evidence="1">
    <location>
        <begin position="96"/>
        <end position="108"/>
    </location>
</feature>
<proteinExistence type="predicted"/>
<protein>
    <submittedName>
        <fullName evidence="2">Uncharacterized protein</fullName>
    </submittedName>
</protein>
<dbReference type="AlphaFoldDB" id="A0A8J2NW27"/>
<dbReference type="Proteomes" id="UP000708208">
    <property type="component" value="Unassembled WGS sequence"/>
</dbReference>
<evidence type="ECO:0000313" key="3">
    <source>
        <dbReference type="Proteomes" id="UP000708208"/>
    </source>
</evidence>
<feature type="region of interest" description="Disordered" evidence="1">
    <location>
        <begin position="51"/>
        <end position="76"/>
    </location>
</feature>
<dbReference type="EMBL" id="CAJVCH010039249">
    <property type="protein sequence ID" value="CAG7716535.1"/>
    <property type="molecule type" value="Genomic_DNA"/>
</dbReference>
<feature type="region of interest" description="Disordered" evidence="1">
    <location>
        <begin position="90"/>
        <end position="214"/>
    </location>
</feature>
<feature type="compositionally biased region" description="Basic and acidic residues" evidence="1">
    <location>
        <begin position="51"/>
        <end position="69"/>
    </location>
</feature>
<keyword evidence="3" id="KW-1185">Reference proteome</keyword>
<reference evidence="2" key="1">
    <citation type="submission" date="2021-06" db="EMBL/GenBank/DDBJ databases">
        <authorList>
            <person name="Hodson N. C."/>
            <person name="Mongue J. A."/>
            <person name="Jaron S. K."/>
        </authorList>
    </citation>
    <scope>NUCLEOTIDE SEQUENCE</scope>
</reference>
<gene>
    <name evidence="2" type="ORF">AFUS01_LOCUS6037</name>
</gene>
<organism evidence="2 3">
    <name type="scientific">Allacma fusca</name>
    <dbReference type="NCBI Taxonomy" id="39272"/>
    <lineage>
        <taxon>Eukaryota</taxon>
        <taxon>Metazoa</taxon>
        <taxon>Ecdysozoa</taxon>
        <taxon>Arthropoda</taxon>
        <taxon>Hexapoda</taxon>
        <taxon>Collembola</taxon>
        <taxon>Symphypleona</taxon>
        <taxon>Sminthuridae</taxon>
        <taxon>Allacma</taxon>
    </lineage>
</organism>
<evidence type="ECO:0000256" key="1">
    <source>
        <dbReference type="SAM" id="MobiDB-lite"/>
    </source>
</evidence>
<evidence type="ECO:0000313" key="2">
    <source>
        <dbReference type="EMBL" id="CAG7716535.1"/>
    </source>
</evidence>
<accession>A0A8J2NW27</accession>